<dbReference type="KEGG" id="lrz:BJI69_16335"/>
<keyword evidence="2" id="KW-1185">Reference proteome</keyword>
<sequence>MRLLSSAPIVPFAAAACLASGAAPAATERFVGDAYAPDSGQLLYREVHTVGVARQVVQYQCPDGKAFARKVLEGGNTVIGPDFSFVDARNGDAEGVRSNGGSRSVYAKRGAASEVAKPLPDKRDGVIDAGFDVYVRTHWDSVGKRRDGIPFLLPARFAFYNVRLIDGETSGGVRRMTMKLDAWYAFAAPTVVLSYTTADRLLRRFEGMGSIRGENGKLRQVRIEFPPDKREGNLADVAVEQALAAKLDGRCSI</sequence>
<dbReference type="RefSeq" id="WP_046966567.1">
    <property type="nucleotide sequence ID" value="NZ_CP017480.1"/>
</dbReference>
<dbReference type="Proteomes" id="UP000182987">
    <property type="component" value="Chromosome"/>
</dbReference>
<dbReference type="OrthoDB" id="1491713at2"/>
<evidence type="ECO:0000313" key="1">
    <source>
        <dbReference type="EMBL" id="APG05313.1"/>
    </source>
</evidence>
<gene>
    <name evidence="1" type="ORF">BJI69_16335</name>
</gene>
<dbReference type="STRING" id="1440763.BJI69_16335"/>
<dbReference type="PATRIC" id="fig|1440763.5.peg.610"/>
<organism evidence="1 2">
    <name type="scientific">Luteibacter rhizovicinus DSM 16549</name>
    <dbReference type="NCBI Taxonomy" id="1440763"/>
    <lineage>
        <taxon>Bacteria</taxon>
        <taxon>Pseudomonadati</taxon>
        <taxon>Pseudomonadota</taxon>
        <taxon>Gammaproteobacteria</taxon>
        <taxon>Lysobacterales</taxon>
        <taxon>Rhodanobacteraceae</taxon>
        <taxon>Luteibacter</taxon>
    </lineage>
</organism>
<reference evidence="2" key="1">
    <citation type="submission" date="2016-09" db="EMBL/GenBank/DDBJ databases">
        <authorList>
            <person name="Lysoe E."/>
        </authorList>
    </citation>
    <scope>NUCLEOTIDE SEQUENCE [LARGE SCALE GENOMIC DNA]</scope>
    <source>
        <strain evidence="2">LJ96T</strain>
    </source>
</reference>
<accession>A0A0G9HEH1</accession>
<proteinExistence type="predicted"/>
<evidence type="ECO:0000313" key="2">
    <source>
        <dbReference type="Proteomes" id="UP000182987"/>
    </source>
</evidence>
<dbReference type="EMBL" id="CP017480">
    <property type="protein sequence ID" value="APG05313.1"/>
    <property type="molecule type" value="Genomic_DNA"/>
</dbReference>
<dbReference type="AlphaFoldDB" id="A0A0G9HEH1"/>
<dbReference type="PROSITE" id="PS51257">
    <property type="entry name" value="PROKAR_LIPOPROTEIN"/>
    <property type="match status" value="1"/>
</dbReference>
<name>A0A0G9HEH1_9GAMM</name>
<protein>
    <submittedName>
        <fullName evidence="1">Uncharacterized protein</fullName>
    </submittedName>
</protein>